<dbReference type="EMBL" id="SJPM01000005">
    <property type="protein sequence ID" value="TWT96236.1"/>
    <property type="molecule type" value="Genomic_DNA"/>
</dbReference>
<accession>A0A5C6A9X0</accession>
<dbReference type="PANTHER" id="PTHR22617">
    <property type="entry name" value="CHEMOTAXIS SENSOR HISTIDINE KINASE-RELATED"/>
    <property type="match status" value="1"/>
</dbReference>
<dbReference type="Pfam" id="PF01584">
    <property type="entry name" value="CheW"/>
    <property type="match status" value="1"/>
</dbReference>
<gene>
    <name evidence="2" type="primary">cheW</name>
    <name evidence="2" type="ORF">Pla100_27120</name>
</gene>
<keyword evidence="3" id="KW-1185">Reference proteome</keyword>
<dbReference type="InterPro" id="IPR036061">
    <property type="entry name" value="CheW-like_dom_sf"/>
</dbReference>
<dbReference type="Proteomes" id="UP000316213">
    <property type="component" value="Unassembled WGS sequence"/>
</dbReference>
<feature type="domain" description="CheW-like" evidence="1">
    <location>
        <begin position="31"/>
        <end position="171"/>
    </location>
</feature>
<proteinExistence type="predicted"/>
<dbReference type="PROSITE" id="PS50851">
    <property type="entry name" value="CHEW"/>
    <property type="match status" value="1"/>
</dbReference>
<dbReference type="AlphaFoldDB" id="A0A5C6A9X0"/>
<dbReference type="GO" id="GO:0007165">
    <property type="term" value="P:signal transduction"/>
    <property type="evidence" value="ECO:0007669"/>
    <property type="project" value="InterPro"/>
</dbReference>
<dbReference type="Gene3D" id="2.40.50.180">
    <property type="entry name" value="CheA-289, Domain 4"/>
    <property type="match status" value="1"/>
</dbReference>
<evidence type="ECO:0000313" key="2">
    <source>
        <dbReference type="EMBL" id="TWT96236.1"/>
    </source>
</evidence>
<dbReference type="SMART" id="SM00260">
    <property type="entry name" value="CheW"/>
    <property type="match status" value="1"/>
</dbReference>
<dbReference type="GO" id="GO:0006935">
    <property type="term" value="P:chemotaxis"/>
    <property type="evidence" value="ECO:0007669"/>
    <property type="project" value="InterPro"/>
</dbReference>
<dbReference type="RefSeq" id="WP_146578191.1">
    <property type="nucleotide sequence ID" value="NZ_SJPM01000005.1"/>
</dbReference>
<dbReference type="PANTHER" id="PTHR22617:SF23">
    <property type="entry name" value="CHEMOTAXIS PROTEIN CHEW"/>
    <property type="match status" value="1"/>
</dbReference>
<dbReference type="GO" id="GO:0005829">
    <property type="term" value="C:cytosol"/>
    <property type="evidence" value="ECO:0007669"/>
    <property type="project" value="TreeGrafter"/>
</dbReference>
<dbReference type="OrthoDB" id="9794382at2"/>
<reference evidence="2 3" key="1">
    <citation type="submission" date="2019-02" db="EMBL/GenBank/DDBJ databases">
        <title>Deep-cultivation of Planctomycetes and their phenomic and genomic characterization uncovers novel biology.</title>
        <authorList>
            <person name="Wiegand S."/>
            <person name="Jogler M."/>
            <person name="Boedeker C."/>
            <person name="Pinto D."/>
            <person name="Vollmers J."/>
            <person name="Rivas-Marin E."/>
            <person name="Kohn T."/>
            <person name="Peeters S.H."/>
            <person name="Heuer A."/>
            <person name="Rast P."/>
            <person name="Oberbeckmann S."/>
            <person name="Bunk B."/>
            <person name="Jeske O."/>
            <person name="Meyerdierks A."/>
            <person name="Storesund J.E."/>
            <person name="Kallscheuer N."/>
            <person name="Luecker S."/>
            <person name="Lage O.M."/>
            <person name="Pohl T."/>
            <person name="Merkel B.J."/>
            <person name="Hornburger P."/>
            <person name="Mueller R.-W."/>
            <person name="Bruemmer F."/>
            <person name="Labrenz M."/>
            <person name="Spormann A.M."/>
            <person name="Op Den Camp H."/>
            <person name="Overmann J."/>
            <person name="Amann R."/>
            <person name="Jetten M.S.M."/>
            <person name="Mascher T."/>
            <person name="Medema M.H."/>
            <person name="Devos D.P."/>
            <person name="Kaster A.-K."/>
            <person name="Ovreas L."/>
            <person name="Rohde M."/>
            <person name="Galperin M.Y."/>
            <person name="Jogler C."/>
        </authorList>
    </citation>
    <scope>NUCLEOTIDE SEQUENCE [LARGE SCALE GENOMIC DNA]</scope>
    <source>
        <strain evidence="2 3">Pla100</strain>
    </source>
</reference>
<dbReference type="SUPFAM" id="SSF50341">
    <property type="entry name" value="CheW-like"/>
    <property type="match status" value="1"/>
</dbReference>
<protein>
    <submittedName>
        <fullName evidence="2">Chemotaxis protein CheW</fullName>
    </submittedName>
</protein>
<sequence>MSTAAPTKSNEPQTGQFNSIGDTNVHISVDQIQLVTFRVGKVQLGINIDYVQEINRLMEYTPVPEASPHIHGVVNLRGEVVTVLDAHRIFDLPKPETMTTGRNLILKIDGERLGVLVDEVSDILTIRRDELATRPSNVREVDRRFIESVFLRENDVVVVVDPQGFLAAIDEFSL</sequence>
<dbReference type="InterPro" id="IPR039315">
    <property type="entry name" value="CheW"/>
</dbReference>
<dbReference type="Gene3D" id="2.30.30.40">
    <property type="entry name" value="SH3 Domains"/>
    <property type="match status" value="1"/>
</dbReference>
<evidence type="ECO:0000259" key="1">
    <source>
        <dbReference type="PROSITE" id="PS50851"/>
    </source>
</evidence>
<comment type="caution">
    <text evidence="2">The sequence shown here is derived from an EMBL/GenBank/DDBJ whole genome shotgun (WGS) entry which is preliminary data.</text>
</comment>
<organism evidence="2 3">
    <name type="scientific">Neorhodopirellula pilleata</name>
    <dbReference type="NCBI Taxonomy" id="2714738"/>
    <lineage>
        <taxon>Bacteria</taxon>
        <taxon>Pseudomonadati</taxon>
        <taxon>Planctomycetota</taxon>
        <taxon>Planctomycetia</taxon>
        <taxon>Pirellulales</taxon>
        <taxon>Pirellulaceae</taxon>
        <taxon>Neorhodopirellula</taxon>
    </lineage>
</organism>
<name>A0A5C6A9X0_9BACT</name>
<evidence type="ECO:0000313" key="3">
    <source>
        <dbReference type="Proteomes" id="UP000316213"/>
    </source>
</evidence>
<dbReference type="InterPro" id="IPR002545">
    <property type="entry name" value="CheW-lke_dom"/>
</dbReference>